<evidence type="ECO:0000313" key="2">
    <source>
        <dbReference type="Proteomes" id="UP001568698"/>
    </source>
</evidence>
<organism evidence="1 2">
    <name type="scientific">Pseudodesulfovibrio karagichevae</name>
    <dbReference type="NCBI Taxonomy" id="3239305"/>
    <lineage>
        <taxon>Bacteria</taxon>
        <taxon>Pseudomonadati</taxon>
        <taxon>Thermodesulfobacteriota</taxon>
        <taxon>Desulfovibrionia</taxon>
        <taxon>Desulfovibrionales</taxon>
        <taxon>Desulfovibrionaceae</taxon>
    </lineage>
</organism>
<keyword evidence="2" id="KW-1185">Reference proteome</keyword>
<proteinExistence type="predicted"/>
<gene>
    <name evidence="1" type="ORF">AB6M95_14495</name>
</gene>
<dbReference type="Proteomes" id="UP001568698">
    <property type="component" value="Unassembled WGS sequence"/>
</dbReference>
<dbReference type="RefSeq" id="WP_371387459.1">
    <property type="nucleotide sequence ID" value="NZ_JBGLYH010000047.1"/>
</dbReference>
<sequence length="65" mass="7725">MGLEVGWYLRFAKTDRVEALVSLKGAAQVRHQEHIFPDWAFEFKEFEDHVRAVMTRKQPVYDKES</sequence>
<name>A0ABV4K4V8_9BACT</name>
<comment type="caution">
    <text evidence="1">The sequence shown here is derived from an EMBL/GenBank/DDBJ whole genome shotgun (WGS) entry which is preliminary data.</text>
</comment>
<accession>A0ABV4K4V8</accession>
<protein>
    <submittedName>
        <fullName evidence="1">Uncharacterized protein</fullName>
    </submittedName>
</protein>
<evidence type="ECO:0000313" key="1">
    <source>
        <dbReference type="EMBL" id="MEZ7197961.1"/>
    </source>
</evidence>
<dbReference type="EMBL" id="JBGLYH010000047">
    <property type="protein sequence ID" value="MEZ7197961.1"/>
    <property type="molecule type" value="Genomic_DNA"/>
</dbReference>
<reference evidence="1 2" key="1">
    <citation type="submission" date="2024-08" db="EMBL/GenBank/DDBJ databases">
        <title>Sulfate-reducing bacteria isolated from formation water of the oil field in Kazakhstan and description of Pseudodesulfovibrio sp.</title>
        <authorList>
            <person name="Bidzhieva S.K."/>
            <person name="Tourova T.P."/>
            <person name="Grouzdev D.S."/>
            <person name="Beletsky A.V."/>
            <person name="Sokolova D.S."/>
            <person name="Samigullina S.R."/>
            <person name="Poltaraus A.B."/>
            <person name="Avtukh A.N."/>
            <person name="Tereshina V.M."/>
            <person name="Zhaparov N.S."/>
            <person name="Mardanov A.V."/>
            <person name="Nazina T.N."/>
        </authorList>
    </citation>
    <scope>NUCLEOTIDE SEQUENCE [LARGE SCALE GENOMIC DNA]</scope>
    <source>
        <strain evidence="1 2">9FUS</strain>
    </source>
</reference>